<evidence type="ECO:0000313" key="3">
    <source>
        <dbReference type="Proteomes" id="UP001597262"/>
    </source>
</evidence>
<dbReference type="InterPro" id="IPR051531">
    <property type="entry name" value="N-acetyltransferase"/>
</dbReference>
<feature type="domain" description="N-acetyltransferase" evidence="1">
    <location>
        <begin position="19"/>
        <end position="191"/>
    </location>
</feature>
<dbReference type="GO" id="GO:0016746">
    <property type="term" value="F:acyltransferase activity"/>
    <property type="evidence" value="ECO:0007669"/>
    <property type="project" value="UniProtKB-KW"/>
</dbReference>
<dbReference type="Proteomes" id="UP001597262">
    <property type="component" value="Unassembled WGS sequence"/>
</dbReference>
<dbReference type="PANTHER" id="PTHR43792">
    <property type="entry name" value="GNAT FAMILY, PUTATIVE (AFU_ORTHOLOGUE AFUA_3G00765)-RELATED-RELATED"/>
    <property type="match status" value="1"/>
</dbReference>
<dbReference type="Gene3D" id="3.40.630.30">
    <property type="match status" value="1"/>
</dbReference>
<protein>
    <submittedName>
        <fullName evidence="2">GNAT family N-acetyltransferase</fullName>
        <ecNumber evidence="2">2.3.1.-</ecNumber>
    </submittedName>
</protein>
<dbReference type="InterPro" id="IPR036086">
    <property type="entry name" value="ParB/Sulfiredoxin_sf"/>
</dbReference>
<dbReference type="InterPro" id="IPR000182">
    <property type="entry name" value="GNAT_dom"/>
</dbReference>
<dbReference type="CDD" id="cd16387">
    <property type="entry name" value="ParB_N_Srx"/>
    <property type="match status" value="1"/>
</dbReference>
<sequence length="328" mass="38464">MSIIKTHDITLYGGNDVDIVLLPLCDEHLPLLYKWCADPEVLYWTEGGTAGTNLSYGADTVHQIYGGVSQNAFCFLIEVNNIPIGECWLQKMNLPDVKAMYPETLDVRRIDMSIGEKAYWNKGIGTQFIGMIVDFAFCGEYVDVLHCFCEDYNIRSQRMWEKHGFTRVLEEPLEPQPQKGQWQYHYRLTRQEFIERRRVKVPADQQFTFPLTELQPSQLYISEGKLRLVREWFTPDDMENFDPIPVKRFDGRILMTDGHTRAVAAHLAGWDSVPVYWDEDDLDMRSYEIDVCWCKDEGIINPIDLSKRIVPHKDYERLWRKRCMEMTL</sequence>
<dbReference type="Pfam" id="PF13302">
    <property type="entry name" value="Acetyltransf_3"/>
    <property type="match status" value="1"/>
</dbReference>
<dbReference type="SUPFAM" id="SSF110849">
    <property type="entry name" value="ParB/Sulfiredoxin"/>
    <property type="match status" value="1"/>
</dbReference>
<comment type="caution">
    <text evidence="2">The sequence shown here is derived from an EMBL/GenBank/DDBJ whole genome shotgun (WGS) entry which is preliminary data.</text>
</comment>
<dbReference type="InterPro" id="IPR016181">
    <property type="entry name" value="Acyl_CoA_acyltransferase"/>
</dbReference>
<name>A0ABW3S0Y1_9BACL</name>
<dbReference type="EMBL" id="JBHTLM010000012">
    <property type="protein sequence ID" value="MFD1177806.1"/>
    <property type="molecule type" value="Genomic_DNA"/>
</dbReference>
<evidence type="ECO:0000259" key="1">
    <source>
        <dbReference type="PROSITE" id="PS51186"/>
    </source>
</evidence>
<gene>
    <name evidence="2" type="ORF">ACFQ3W_16065</name>
</gene>
<keyword evidence="2" id="KW-0808">Transferase</keyword>
<evidence type="ECO:0000313" key="2">
    <source>
        <dbReference type="EMBL" id="MFD1177806.1"/>
    </source>
</evidence>
<dbReference type="PROSITE" id="PS51186">
    <property type="entry name" value="GNAT"/>
    <property type="match status" value="1"/>
</dbReference>
<proteinExistence type="predicted"/>
<keyword evidence="3" id="KW-1185">Reference proteome</keyword>
<reference evidence="3" key="1">
    <citation type="journal article" date="2019" name="Int. J. Syst. Evol. Microbiol.">
        <title>The Global Catalogue of Microorganisms (GCM) 10K type strain sequencing project: providing services to taxonomists for standard genome sequencing and annotation.</title>
        <authorList>
            <consortium name="The Broad Institute Genomics Platform"/>
            <consortium name="The Broad Institute Genome Sequencing Center for Infectious Disease"/>
            <person name="Wu L."/>
            <person name="Ma J."/>
        </authorList>
    </citation>
    <scope>NUCLEOTIDE SEQUENCE [LARGE SCALE GENOMIC DNA]</scope>
    <source>
        <strain evidence="3">CCUG 59189</strain>
    </source>
</reference>
<keyword evidence="2" id="KW-0012">Acyltransferase</keyword>
<dbReference type="SUPFAM" id="SSF55729">
    <property type="entry name" value="Acyl-CoA N-acyltransferases (Nat)"/>
    <property type="match status" value="1"/>
</dbReference>
<accession>A0ABW3S0Y1</accession>
<organism evidence="2 3">
    <name type="scientific">Paenibacillus puldeungensis</name>
    <dbReference type="NCBI Taxonomy" id="696536"/>
    <lineage>
        <taxon>Bacteria</taxon>
        <taxon>Bacillati</taxon>
        <taxon>Bacillota</taxon>
        <taxon>Bacilli</taxon>
        <taxon>Bacillales</taxon>
        <taxon>Paenibacillaceae</taxon>
        <taxon>Paenibacillus</taxon>
    </lineage>
</organism>
<dbReference type="RefSeq" id="WP_379320257.1">
    <property type="nucleotide sequence ID" value="NZ_JBHTLM010000012.1"/>
</dbReference>
<dbReference type="EC" id="2.3.1.-" evidence="2"/>